<evidence type="ECO:0000313" key="2">
    <source>
        <dbReference type="EMBL" id="EAU86742.1"/>
    </source>
</evidence>
<reference evidence="2 3" key="1">
    <citation type="journal article" date="2010" name="Proc. Natl. Acad. Sci. U.S.A.">
        <title>Insights into evolution of multicellular fungi from the assembled chromosomes of the mushroom Coprinopsis cinerea (Coprinus cinereus).</title>
        <authorList>
            <person name="Stajich J.E."/>
            <person name="Wilke S.K."/>
            <person name="Ahren D."/>
            <person name="Au C.H."/>
            <person name="Birren B.W."/>
            <person name="Borodovsky M."/>
            <person name="Burns C."/>
            <person name="Canback B."/>
            <person name="Casselton L.A."/>
            <person name="Cheng C.K."/>
            <person name="Deng J."/>
            <person name="Dietrich F.S."/>
            <person name="Fargo D.C."/>
            <person name="Farman M.L."/>
            <person name="Gathman A.C."/>
            <person name="Goldberg J."/>
            <person name="Guigo R."/>
            <person name="Hoegger P.J."/>
            <person name="Hooker J.B."/>
            <person name="Huggins A."/>
            <person name="James T.Y."/>
            <person name="Kamada T."/>
            <person name="Kilaru S."/>
            <person name="Kodira C."/>
            <person name="Kues U."/>
            <person name="Kupfer D."/>
            <person name="Kwan H.S."/>
            <person name="Lomsadze A."/>
            <person name="Li W."/>
            <person name="Lilly W.W."/>
            <person name="Ma L.J."/>
            <person name="Mackey A.J."/>
            <person name="Manning G."/>
            <person name="Martin F."/>
            <person name="Muraguchi H."/>
            <person name="Natvig D.O."/>
            <person name="Palmerini H."/>
            <person name="Ramesh M.A."/>
            <person name="Rehmeyer C.J."/>
            <person name="Roe B.A."/>
            <person name="Shenoy N."/>
            <person name="Stanke M."/>
            <person name="Ter-Hovhannisyan V."/>
            <person name="Tunlid A."/>
            <person name="Velagapudi R."/>
            <person name="Vision T.J."/>
            <person name="Zeng Q."/>
            <person name="Zolan M.E."/>
            <person name="Pukkila P.J."/>
        </authorList>
    </citation>
    <scope>NUCLEOTIDE SEQUENCE [LARGE SCALE GENOMIC DNA]</scope>
    <source>
        <strain evidence="3">Okayama-7 / 130 / ATCC MYA-4618 / FGSC 9003</strain>
    </source>
</reference>
<comment type="caution">
    <text evidence="2">The sequence shown here is derived from an EMBL/GenBank/DDBJ whole genome shotgun (WGS) entry which is preliminary data.</text>
</comment>
<feature type="compositionally biased region" description="Basic and acidic residues" evidence="1">
    <location>
        <begin position="141"/>
        <end position="151"/>
    </location>
</feature>
<feature type="compositionally biased region" description="Polar residues" evidence="1">
    <location>
        <begin position="45"/>
        <end position="63"/>
    </location>
</feature>
<feature type="compositionally biased region" description="Basic and acidic residues" evidence="1">
    <location>
        <begin position="161"/>
        <end position="170"/>
    </location>
</feature>
<sequence length="170" mass="18603">MFFPARTRILLALVVRNGGERLAATAPISRSSRGLHCTPRRLALTTGTNTSEPQKNTQHTTDSYAKDDVDSTPPPSDSSVYRIDTTSDNVLKPNEDIPNTAKRNLAEGRRPENTTEEGKREGYQNIDNTYKTEGGPGLRYGGKEEWAKEKGPQTSSGNEGPDNKSKAGRL</sequence>
<dbReference type="GeneID" id="6011626"/>
<keyword evidence="3" id="KW-1185">Reference proteome</keyword>
<dbReference type="AlphaFoldDB" id="A8NNC5"/>
<name>A8NNC5_COPC7</name>
<dbReference type="VEuPathDB" id="FungiDB:CC1G_06503"/>
<proteinExistence type="predicted"/>
<organism evidence="2 3">
    <name type="scientific">Coprinopsis cinerea (strain Okayama-7 / 130 / ATCC MYA-4618 / FGSC 9003)</name>
    <name type="common">Inky cap fungus</name>
    <name type="synonym">Hormographiella aspergillata</name>
    <dbReference type="NCBI Taxonomy" id="240176"/>
    <lineage>
        <taxon>Eukaryota</taxon>
        <taxon>Fungi</taxon>
        <taxon>Dikarya</taxon>
        <taxon>Basidiomycota</taxon>
        <taxon>Agaricomycotina</taxon>
        <taxon>Agaricomycetes</taxon>
        <taxon>Agaricomycetidae</taxon>
        <taxon>Agaricales</taxon>
        <taxon>Agaricineae</taxon>
        <taxon>Psathyrellaceae</taxon>
        <taxon>Coprinopsis</taxon>
    </lineage>
</organism>
<feature type="compositionally biased region" description="Basic and acidic residues" evidence="1">
    <location>
        <begin position="104"/>
        <end position="122"/>
    </location>
</feature>
<evidence type="ECO:0000256" key="1">
    <source>
        <dbReference type="SAM" id="MobiDB-lite"/>
    </source>
</evidence>
<dbReference type="OMA" id="AQKPYEP"/>
<accession>A8NNC5</accession>
<dbReference type="Proteomes" id="UP000001861">
    <property type="component" value="Unassembled WGS sequence"/>
</dbReference>
<dbReference type="EMBL" id="AACS02000012">
    <property type="protein sequence ID" value="EAU86742.1"/>
    <property type="molecule type" value="Genomic_DNA"/>
</dbReference>
<dbReference type="OrthoDB" id="2687798at2759"/>
<evidence type="ECO:0000313" key="3">
    <source>
        <dbReference type="Proteomes" id="UP000001861"/>
    </source>
</evidence>
<protein>
    <submittedName>
        <fullName evidence="2">Uncharacterized protein</fullName>
    </submittedName>
</protein>
<dbReference type="InParanoid" id="A8NNC5"/>
<gene>
    <name evidence="2" type="ORF">CC1G_06503</name>
</gene>
<dbReference type="KEGG" id="cci:CC1G_06503"/>
<feature type="region of interest" description="Disordered" evidence="1">
    <location>
        <begin position="30"/>
        <end position="170"/>
    </location>
</feature>
<dbReference type="RefSeq" id="XP_001835100.1">
    <property type="nucleotide sequence ID" value="XM_001835048.2"/>
</dbReference>